<dbReference type="EMBL" id="NSGR01000010">
    <property type="protein sequence ID" value="PCH10725.1"/>
    <property type="molecule type" value="Genomic_DNA"/>
</dbReference>
<name>A0A0E2UAZ1_9STRE</name>
<organism evidence="2 3">
    <name type="scientific">Streptococcus parauberis</name>
    <dbReference type="NCBI Taxonomy" id="1348"/>
    <lineage>
        <taxon>Bacteria</taxon>
        <taxon>Bacillati</taxon>
        <taxon>Bacillota</taxon>
        <taxon>Bacilli</taxon>
        <taxon>Lactobacillales</taxon>
        <taxon>Streptococcaceae</taxon>
        <taxon>Streptococcus</taxon>
    </lineage>
</organism>
<dbReference type="Proteomes" id="UP001180515">
    <property type="component" value="Unassembled WGS sequence"/>
</dbReference>
<dbReference type="GO" id="GO:0035312">
    <property type="term" value="F:5'-3' DNA exonuclease activity"/>
    <property type="evidence" value="ECO:0007669"/>
    <property type="project" value="TreeGrafter"/>
</dbReference>
<protein>
    <submittedName>
        <fullName evidence="1">CehA/McbA family metallohydrolase</fullName>
    </submittedName>
</protein>
<dbReference type="Proteomes" id="UP000217465">
    <property type="component" value="Unassembled WGS sequence"/>
</dbReference>
<evidence type="ECO:0000313" key="2">
    <source>
        <dbReference type="EMBL" id="PCH10725.1"/>
    </source>
</evidence>
<dbReference type="PANTHER" id="PTHR42924:SF3">
    <property type="entry name" value="POLYMERASE_HISTIDINOL PHOSPHATASE N-TERMINAL DOMAIN-CONTAINING PROTEIN"/>
    <property type="match status" value="1"/>
</dbReference>
<evidence type="ECO:0000313" key="1">
    <source>
        <dbReference type="EMBL" id="MDT2731872.1"/>
    </source>
</evidence>
<dbReference type="AlphaFoldDB" id="A0A0E2UAZ1"/>
<dbReference type="GO" id="GO:0004534">
    <property type="term" value="F:5'-3' RNA exonuclease activity"/>
    <property type="evidence" value="ECO:0007669"/>
    <property type="project" value="TreeGrafter"/>
</dbReference>
<gene>
    <name evidence="2" type="ORF">A9Y57_02015</name>
    <name evidence="1" type="ORF">P7G31_06385</name>
</gene>
<comment type="caution">
    <text evidence="2">The sequence shown here is derived from an EMBL/GenBank/DDBJ whole genome shotgun (WGS) entry which is preliminary data.</text>
</comment>
<dbReference type="EMBL" id="JARQAG010000008">
    <property type="protein sequence ID" value="MDT2731872.1"/>
    <property type="molecule type" value="Genomic_DNA"/>
</dbReference>
<reference evidence="1" key="2">
    <citation type="submission" date="2023-03" db="EMBL/GenBank/DDBJ databases">
        <authorList>
            <person name="Shen W."/>
            <person name="Cai J."/>
        </authorList>
    </citation>
    <scope>NUCLEOTIDE SEQUENCE</scope>
    <source>
        <strain evidence="1">P82-2</strain>
    </source>
</reference>
<dbReference type="SUPFAM" id="SSF89550">
    <property type="entry name" value="PHP domain-like"/>
    <property type="match status" value="1"/>
</dbReference>
<accession>A0A0E2UAZ1</accession>
<dbReference type="InterPro" id="IPR016195">
    <property type="entry name" value="Pol/histidinol_Pase-like"/>
</dbReference>
<proteinExistence type="predicted"/>
<sequence length="497" mass="57038">METYHFQLNKDTHKISPVCFQMPENCTGISLQYDLEVPYTMLVLLMIKDEKGRLRFQKQLSYSNPIISLSNDPKTSTLGAIPGELGQGQWTIEAVYNQEYGKHFDKDLIEFKIDLSFEASSILEAIGGPIWVDKDFNYSFFDQDKIYQKGKAWYKGDFHTHTQLSDGKELIPTVTEKVLGEGLDFYYATEHNLLHTGWQETELMVLPGMEMTTNFGHANVFGMTKRPESLDAIINDSGQEKVLAAIDKFIKECNDNDWYFSINHPFLYQWKWQFDELSLDKIRSLEIINDPTYELEPKARGKLANQQAVDLSDFFWSEGYRICAIGGSDSHLLKDECYPTATTPSVPGDPATWVLMDDLTPNNLKKGLAACHTYVTRFCQLDSQFTTDDNQVIVYGDKVADDCQELHFDICIEMEKKPYLFYKLNGQEVALDLEKIDQDQYRAQGKISFSQESYDWIRFGANTQDGDFRFYGNPITRGEKTTSIKTFGQAKEKLGLE</sequence>
<reference evidence="2 3" key="1">
    <citation type="submission" date="2016-06" db="EMBL/GenBank/DDBJ databases">
        <authorList>
            <person name="Haines A.N."/>
            <person name="Council K.R."/>
        </authorList>
    </citation>
    <scope>NUCLEOTIDE SEQUENCE [LARGE SCALE GENOMIC DNA]</scope>
    <source>
        <strain evidence="2 3">SP158-29</strain>
    </source>
</reference>
<dbReference type="RefSeq" id="WP_041828610.1">
    <property type="nucleotide sequence ID" value="NZ_BAWT01000004.1"/>
</dbReference>
<evidence type="ECO:0000313" key="3">
    <source>
        <dbReference type="Proteomes" id="UP000217465"/>
    </source>
</evidence>
<dbReference type="PANTHER" id="PTHR42924">
    <property type="entry name" value="EXONUCLEASE"/>
    <property type="match status" value="1"/>
</dbReference>
<dbReference type="Gene3D" id="3.20.20.140">
    <property type="entry name" value="Metal-dependent hydrolases"/>
    <property type="match status" value="1"/>
</dbReference>
<dbReference type="NCBIfam" id="NF038032">
    <property type="entry name" value="CehA_McbA_metalo"/>
    <property type="match status" value="1"/>
</dbReference>
<dbReference type="InterPro" id="IPR052018">
    <property type="entry name" value="PHP_domain"/>
</dbReference>